<evidence type="ECO:0000313" key="2">
    <source>
        <dbReference type="EMBL" id="KAF5771238.1"/>
    </source>
</evidence>
<reference evidence="2" key="2">
    <citation type="submission" date="2020-06" db="EMBL/GenBank/DDBJ databases">
        <title>Helianthus annuus Genome sequencing and assembly Release 2.</title>
        <authorList>
            <person name="Gouzy J."/>
            <person name="Langlade N."/>
            <person name="Munos S."/>
        </authorList>
    </citation>
    <scope>NUCLEOTIDE SEQUENCE</scope>
    <source>
        <tissue evidence="2">Leaves</tissue>
    </source>
</reference>
<feature type="compositionally biased region" description="Polar residues" evidence="1">
    <location>
        <begin position="106"/>
        <end position="118"/>
    </location>
</feature>
<dbReference type="GO" id="GO:0003676">
    <property type="term" value="F:nucleic acid binding"/>
    <property type="evidence" value="ECO:0007669"/>
    <property type="project" value="InterPro"/>
</dbReference>
<proteinExistence type="predicted"/>
<sequence length="210" mass="23705">MKAIVDELALANSPINDEDLTVHITNQLGDDYKNLTAAIKARDSPITFSELFAKLVDHECSLKENSQPPLISTVNNTYKQPGRSNSRASYDQRYQNRPSHYGPRSNKYQSSNSGLTQPSRTNRNSLFCSFCNITGHVTKDCRKMTRFLQENNVTISSGPSANPGWSTLRRLARLYRHPLGCLTQVPRIMQPLTAPHCTLYRNMEGRTKLC</sequence>
<feature type="compositionally biased region" description="Polar residues" evidence="1">
    <location>
        <begin position="66"/>
        <end position="98"/>
    </location>
</feature>
<dbReference type="GO" id="GO:0008270">
    <property type="term" value="F:zinc ion binding"/>
    <property type="evidence" value="ECO:0007669"/>
    <property type="project" value="InterPro"/>
</dbReference>
<organism evidence="2 3">
    <name type="scientific">Helianthus annuus</name>
    <name type="common">Common sunflower</name>
    <dbReference type="NCBI Taxonomy" id="4232"/>
    <lineage>
        <taxon>Eukaryota</taxon>
        <taxon>Viridiplantae</taxon>
        <taxon>Streptophyta</taxon>
        <taxon>Embryophyta</taxon>
        <taxon>Tracheophyta</taxon>
        <taxon>Spermatophyta</taxon>
        <taxon>Magnoliopsida</taxon>
        <taxon>eudicotyledons</taxon>
        <taxon>Gunneridae</taxon>
        <taxon>Pentapetalae</taxon>
        <taxon>asterids</taxon>
        <taxon>campanulids</taxon>
        <taxon>Asterales</taxon>
        <taxon>Asteraceae</taxon>
        <taxon>Asteroideae</taxon>
        <taxon>Heliantheae alliance</taxon>
        <taxon>Heliantheae</taxon>
        <taxon>Helianthus</taxon>
    </lineage>
</organism>
<name>A0A9K3H9T5_HELAN</name>
<evidence type="ECO:0000256" key="1">
    <source>
        <dbReference type="SAM" id="MobiDB-lite"/>
    </source>
</evidence>
<gene>
    <name evidence="2" type="ORF">HanXRQr2_Chr14g0668381</name>
</gene>
<dbReference type="Gramene" id="mRNA:HanXRQr2_Chr14g0668381">
    <property type="protein sequence ID" value="CDS:HanXRQr2_Chr14g0668381.1"/>
    <property type="gene ID" value="HanXRQr2_Chr14g0668381"/>
</dbReference>
<dbReference type="PANTHER" id="PTHR47481">
    <property type="match status" value="1"/>
</dbReference>
<dbReference type="PANTHER" id="PTHR47481:SF43">
    <property type="entry name" value="RETROTRANSPOSON COPIA-LIKE N-TERMINAL DOMAIN-CONTAINING PROTEIN"/>
    <property type="match status" value="1"/>
</dbReference>
<feature type="region of interest" description="Disordered" evidence="1">
    <location>
        <begin position="66"/>
        <end position="118"/>
    </location>
</feature>
<dbReference type="EMBL" id="MNCJ02000329">
    <property type="protein sequence ID" value="KAF5771238.1"/>
    <property type="molecule type" value="Genomic_DNA"/>
</dbReference>
<keyword evidence="3" id="KW-1185">Reference proteome</keyword>
<dbReference type="Proteomes" id="UP000215914">
    <property type="component" value="Unassembled WGS sequence"/>
</dbReference>
<dbReference type="AlphaFoldDB" id="A0A9K3H9T5"/>
<dbReference type="InterPro" id="IPR036875">
    <property type="entry name" value="Znf_CCHC_sf"/>
</dbReference>
<dbReference type="Pfam" id="PF14223">
    <property type="entry name" value="Retrotran_gag_2"/>
    <property type="match status" value="1"/>
</dbReference>
<protein>
    <submittedName>
        <fullName evidence="2">Transcription factor interactor and regulator CCHC(Zn) family</fullName>
    </submittedName>
</protein>
<dbReference type="SUPFAM" id="SSF57756">
    <property type="entry name" value="Retrovirus zinc finger-like domains"/>
    <property type="match status" value="1"/>
</dbReference>
<comment type="caution">
    <text evidence="2">The sequence shown here is derived from an EMBL/GenBank/DDBJ whole genome shotgun (WGS) entry which is preliminary data.</text>
</comment>
<evidence type="ECO:0000313" key="3">
    <source>
        <dbReference type="Proteomes" id="UP000215914"/>
    </source>
</evidence>
<reference evidence="2" key="1">
    <citation type="journal article" date="2017" name="Nature">
        <title>The sunflower genome provides insights into oil metabolism, flowering and Asterid evolution.</title>
        <authorList>
            <person name="Badouin H."/>
            <person name="Gouzy J."/>
            <person name="Grassa C.J."/>
            <person name="Murat F."/>
            <person name="Staton S.E."/>
            <person name="Cottret L."/>
            <person name="Lelandais-Briere C."/>
            <person name="Owens G.L."/>
            <person name="Carrere S."/>
            <person name="Mayjonade B."/>
            <person name="Legrand L."/>
            <person name="Gill N."/>
            <person name="Kane N.C."/>
            <person name="Bowers J.E."/>
            <person name="Hubner S."/>
            <person name="Bellec A."/>
            <person name="Berard A."/>
            <person name="Berges H."/>
            <person name="Blanchet N."/>
            <person name="Boniface M.C."/>
            <person name="Brunel D."/>
            <person name="Catrice O."/>
            <person name="Chaidir N."/>
            <person name="Claudel C."/>
            <person name="Donnadieu C."/>
            <person name="Faraut T."/>
            <person name="Fievet G."/>
            <person name="Helmstetter N."/>
            <person name="King M."/>
            <person name="Knapp S.J."/>
            <person name="Lai Z."/>
            <person name="Le Paslier M.C."/>
            <person name="Lippi Y."/>
            <person name="Lorenzon L."/>
            <person name="Mandel J.R."/>
            <person name="Marage G."/>
            <person name="Marchand G."/>
            <person name="Marquand E."/>
            <person name="Bret-Mestries E."/>
            <person name="Morien E."/>
            <person name="Nambeesan S."/>
            <person name="Nguyen T."/>
            <person name="Pegot-Espagnet P."/>
            <person name="Pouilly N."/>
            <person name="Raftis F."/>
            <person name="Sallet E."/>
            <person name="Schiex T."/>
            <person name="Thomas J."/>
            <person name="Vandecasteele C."/>
            <person name="Vares D."/>
            <person name="Vear F."/>
            <person name="Vautrin S."/>
            <person name="Crespi M."/>
            <person name="Mangin B."/>
            <person name="Burke J.M."/>
            <person name="Salse J."/>
            <person name="Munos S."/>
            <person name="Vincourt P."/>
            <person name="Rieseberg L.H."/>
            <person name="Langlade N.B."/>
        </authorList>
    </citation>
    <scope>NUCLEOTIDE SEQUENCE</scope>
    <source>
        <tissue evidence="2">Leaves</tissue>
    </source>
</reference>
<accession>A0A9K3H9T5</accession>